<feature type="chain" id="PRO_5045876265" evidence="1">
    <location>
        <begin position="22"/>
        <end position="1291"/>
    </location>
</feature>
<sequence>MRFFLLLLSLLVVHNVYPQCANTFRYTLQGSGTDAAYDIQELSGGDLVIGGQTNSFGAGGYDFFLIRITKTGNIVWSKTFGGPADETIRKMRLARDGNILITGQTRSFGHFPGHALAMKVDVNGNVIWSVAVAEGNETTLGVDIYSAADNSVILSGSSYQSSSTSDWLVAKIDGNGNLAWFKRLDGSFTEDVFSVIQKGDTLIVNGDSSPLAEYSLVMAKLSFADGTLYETRAFQMGNKGAFSSNLQYSSGQYRINSHLINASSYAQKEDAFIILDTASLTPLNSFKIHTSPNYNNYYFTGFYQTADGGFIAATSPSASNEGYLYRFNQQSNLVSTHRYTSSQNLILSGAVEDSDGAIWLVGTEGNDAVVMRLTANGEFEYCTNEPVQGVTTPISISDHTFSWISQSLYNAQMTTHTPVVTDFTFQIDQLCNIPVCGNVQITGPATSCSLTDSLTYFASTGAVCATNWRWILPAGISSRMENDSMIRLLPSGAGTYEIIVENLAGCSIQRDTLTLTVTVSSAPRSIHLGSDTTLCTAATLLLDAGAGFDRYLWQNNSTGRTLVASAAGTYFVRAWNSCNEEFSDTIQVRYRQPSDFIATPQDTTYCNPLSPVQLSATGGQVYQWSPATYLDNAQIANPVARPAATITYTVTITDTVCNVSQTRDVNIRITPSPRSINLGNDTSLCNATILLLDAGAGFARYQWQNNSTAQTLTVSSPGTYFVRAWNDCNEVFTDTVQVRYRSLSDFTATPQDTAYCIPSAAIQLSATGGQVYQWSPASFLDNAQIANPVARPDASITYTVTITDNVCNVTQTRDVEINITPSPRSISLGNDTVLCRAATLALDAGVGFARYQWQDNSTGQRFTVSGPGTYFVTAWNSCNEAFTDTIRVRSQAENFVVTPQDTMVCTSFAPVQLAASGGHLYQWSPVEFLDDPQVSNPVSRPGAAITYSVTITDTVCNVSRTLDVHVNVVVSPRSINLGNDTTLCNAATITLDAGAGFARYQWQDNSTNQTYNTGRAGIYTVRAWNSCNEMFTDNIRISQRSADNISVTPGDTAFCTATSPIQFNASGGDLYQWMPATYLDDPLISNPTGRPDASITYTVTISDTVCNYSRDLQVNVTVNASPDIQLSKTNDVNCAVGAAQLSVTGADRYEWMPDASLSAVDIANPVVRPRQTTTYRVKAYSTGGCMTEDSITVNFENTGVANIYLPTAFTPNGDGRNDIFRVVTTGAVEMKELSVFNRWGELVFSSNNISRGWDGTCKGVISEPGAYYWFVKATTPCAGEIFKRGHVILIK</sequence>
<feature type="signal peptide" evidence="1">
    <location>
        <begin position="1"/>
        <end position="21"/>
    </location>
</feature>
<protein>
    <submittedName>
        <fullName evidence="3">Gliding motility-associated C-terminal domain-containing protein</fullName>
    </submittedName>
</protein>
<proteinExistence type="predicted"/>
<dbReference type="InterPro" id="IPR001480">
    <property type="entry name" value="Bulb-type_lectin_dom"/>
</dbReference>
<dbReference type="Proteomes" id="UP000812961">
    <property type="component" value="Unassembled WGS sequence"/>
</dbReference>
<dbReference type="InterPro" id="IPR011047">
    <property type="entry name" value="Quinoprotein_ADH-like_sf"/>
</dbReference>
<accession>A0ABS7GEA3</accession>
<dbReference type="InterPro" id="IPR026341">
    <property type="entry name" value="T9SS_type_B"/>
</dbReference>
<keyword evidence="4" id="KW-1185">Reference proteome</keyword>
<dbReference type="SUPFAM" id="SSF50998">
    <property type="entry name" value="Quinoprotein alcohol dehydrogenase-like"/>
    <property type="match status" value="1"/>
</dbReference>
<gene>
    <name evidence="3" type="ORF">K1Y79_16730</name>
</gene>
<dbReference type="PANTHER" id="PTHR42754">
    <property type="entry name" value="ENDOGLUCANASE"/>
    <property type="match status" value="1"/>
</dbReference>
<dbReference type="PROSITE" id="PS50927">
    <property type="entry name" value="BULB_LECTIN"/>
    <property type="match status" value="1"/>
</dbReference>
<keyword evidence="1" id="KW-0732">Signal</keyword>
<dbReference type="RefSeq" id="WP_220251311.1">
    <property type="nucleotide sequence ID" value="NZ_JAICCF010000003.1"/>
</dbReference>
<evidence type="ECO:0000259" key="2">
    <source>
        <dbReference type="PROSITE" id="PS50927"/>
    </source>
</evidence>
<feature type="domain" description="Bulb-type lectin" evidence="2">
    <location>
        <begin position="33"/>
        <end position="167"/>
    </location>
</feature>
<reference evidence="3 4" key="1">
    <citation type="submission" date="2021-08" db="EMBL/GenBank/DDBJ databases">
        <title>The genome sequence of Chitinophaga sp. B61.</title>
        <authorList>
            <person name="Zhang X."/>
        </authorList>
    </citation>
    <scope>NUCLEOTIDE SEQUENCE [LARGE SCALE GENOMIC DNA]</scope>
    <source>
        <strain evidence="3 4">B61</strain>
    </source>
</reference>
<evidence type="ECO:0000313" key="4">
    <source>
        <dbReference type="Proteomes" id="UP000812961"/>
    </source>
</evidence>
<comment type="caution">
    <text evidence="3">The sequence shown here is derived from an EMBL/GenBank/DDBJ whole genome shotgun (WGS) entry which is preliminary data.</text>
</comment>
<evidence type="ECO:0000256" key="1">
    <source>
        <dbReference type="SAM" id="SignalP"/>
    </source>
</evidence>
<evidence type="ECO:0000313" key="3">
    <source>
        <dbReference type="EMBL" id="MBW8685987.1"/>
    </source>
</evidence>
<name>A0ABS7GEA3_9BACT</name>
<organism evidence="3 4">
    <name type="scientific">Chitinophaga rhizophila</name>
    <dbReference type="NCBI Taxonomy" id="2866212"/>
    <lineage>
        <taxon>Bacteria</taxon>
        <taxon>Pseudomonadati</taxon>
        <taxon>Bacteroidota</taxon>
        <taxon>Chitinophagia</taxon>
        <taxon>Chitinophagales</taxon>
        <taxon>Chitinophagaceae</taxon>
        <taxon>Chitinophaga</taxon>
    </lineage>
</organism>
<dbReference type="Pfam" id="PF13585">
    <property type="entry name" value="CHU_C"/>
    <property type="match status" value="1"/>
</dbReference>
<dbReference type="EMBL" id="JAICCF010000003">
    <property type="protein sequence ID" value="MBW8685987.1"/>
    <property type="molecule type" value="Genomic_DNA"/>
</dbReference>
<dbReference type="NCBIfam" id="TIGR04131">
    <property type="entry name" value="Bac_Flav_CTERM"/>
    <property type="match status" value="1"/>
</dbReference>
<dbReference type="PANTHER" id="PTHR42754:SF1">
    <property type="entry name" value="LIPOPROTEIN"/>
    <property type="match status" value="1"/>
</dbReference>